<dbReference type="AlphaFoldDB" id="A0A2P2QZB0"/>
<keyword evidence="1" id="KW-0812">Transmembrane</keyword>
<sequence>MLTHTSIYYFALITYNLSFCKTYFIKYFLNSSKNPKFMLIMKNLCKFVNCHVFLFFCYMLIEGRFMNTICLCFSW</sequence>
<name>A0A2P2QZB0_RHIMU</name>
<proteinExistence type="predicted"/>
<protein>
    <submittedName>
        <fullName evidence="2">Uncharacterized protein</fullName>
    </submittedName>
</protein>
<keyword evidence="1" id="KW-1133">Transmembrane helix</keyword>
<keyword evidence="1" id="KW-0472">Membrane</keyword>
<organism evidence="2">
    <name type="scientific">Rhizophora mucronata</name>
    <name type="common">Asiatic mangrove</name>
    <dbReference type="NCBI Taxonomy" id="61149"/>
    <lineage>
        <taxon>Eukaryota</taxon>
        <taxon>Viridiplantae</taxon>
        <taxon>Streptophyta</taxon>
        <taxon>Embryophyta</taxon>
        <taxon>Tracheophyta</taxon>
        <taxon>Spermatophyta</taxon>
        <taxon>Magnoliopsida</taxon>
        <taxon>eudicotyledons</taxon>
        <taxon>Gunneridae</taxon>
        <taxon>Pentapetalae</taxon>
        <taxon>rosids</taxon>
        <taxon>fabids</taxon>
        <taxon>Malpighiales</taxon>
        <taxon>Rhizophoraceae</taxon>
        <taxon>Rhizophora</taxon>
    </lineage>
</organism>
<feature type="transmembrane region" description="Helical" evidence="1">
    <location>
        <begin position="6"/>
        <end position="24"/>
    </location>
</feature>
<evidence type="ECO:0000256" key="1">
    <source>
        <dbReference type="SAM" id="Phobius"/>
    </source>
</evidence>
<evidence type="ECO:0000313" key="2">
    <source>
        <dbReference type="EMBL" id="MBX72287.1"/>
    </source>
</evidence>
<reference evidence="2" key="1">
    <citation type="submission" date="2018-02" db="EMBL/GenBank/DDBJ databases">
        <title>Rhizophora mucronata_Transcriptome.</title>
        <authorList>
            <person name="Meera S.P."/>
            <person name="Sreeshan A."/>
            <person name="Augustine A."/>
        </authorList>
    </citation>
    <scope>NUCLEOTIDE SEQUENCE</scope>
    <source>
        <tissue evidence="2">Leaf</tissue>
    </source>
</reference>
<dbReference type="EMBL" id="GGEC01091803">
    <property type="protein sequence ID" value="MBX72287.1"/>
    <property type="molecule type" value="Transcribed_RNA"/>
</dbReference>
<accession>A0A2P2QZB0</accession>
<feature type="transmembrane region" description="Helical" evidence="1">
    <location>
        <begin position="44"/>
        <end position="61"/>
    </location>
</feature>